<proteinExistence type="predicted"/>
<feature type="chain" id="PRO_5021384936" evidence="1">
    <location>
        <begin position="18"/>
        <end position="93"/>
    </location>
</feature>
<reference evidence="2 3" key="1">
    <citation type="submission" date="2019-04" db="EMBL/GenBank/DDBJ databases">
        <title>High contiguity whole genome sequence and gene annotation resource for two Venturia nashicola isolates.</title>
        <authorList>
            <person name="Prokchorchik M."/>
            <person name="Won K."/>
            <person name="Lee Y."/>
            <person name="Choi E.D."/>
            <person name="Segonzac C."/>
            <person name="Sohn K.H."/>
        </authorList>
    </citation>
    <scope>NUCLEOTIDE SEQUENCE [LARGE SCALE GENOMIC DNA]</scope>
    <source>
        <strain evidence="2 3">PRI2</strain>
    </source>
</reference>
<evidence type="ECO:0000313" key="2">
    <source>
        <dbReference type="EMBL" id="TID22850.1"/>
    </source>
</evidence>
<sequence>MLFKSLLLFAFTSLSIAVAVPPAVNEESMRKEAAAACDNLCNQTIPNKNKCIQCVMNTIANLACPAFDTRRVGQNGCGHVEQSSMPRLAGPPR</sequence>
<keyword evidence="1" id="KW-0732">Signal</keyword>
<evidence type="ECO:0000313" key="3">
    <source>
        <dbReference type="Proteomes" id="UP000298493"/>
    </source>
</evidence>
<dbReference type="EMBL" id="SNSC02000007">
    <property type="protein sequence ID" value="TID22850.1"/>
    <property type="molecule type" value="Genomic_DNA"/>
</dbReference>
<feature type="signal peptide" evidence="1">
    <location>
        <begin position="1"/>
        <end position="17"/>
    </location>
</feature>
<dbReference type="AlphaFoldDB" id="A0A4Z1PI18"/>
<comment type="caution">
    <text evidence="2">The sequence shown here is derived from an EMBL/GenBank/DDBJ whole genome shotgun (WGS) entry which is preliminary data.</text>
</comment>
<organism evidence="2 3">
    <name type="scientific">Venturia nashicola</name>
    <dbReference type="NCBI Taxonomy" id="86259"/>
    <lineage>
        <taxon>Eukaryota</taxon>
        <taxon>Fungi</taxon>
        <taxon>Dikarya</taxon>
        <taxon>Ascomycota</taxon>
        <taxon>Pezizomycotina</taxon>
        <taxon>Dothideomycetes</taxon>
        <taxon>Pleosporomycetidae</taxon>
        <taxon>Venturiales</taxon>
        <taxon>Venturiaceae</taxon>
        <taxon>Venturia</taxon>
    </lineage>
</organism>
<dbReference type="Proteomes" id="UP000298493">
    <property type="component" value="Unassembled WGS sequence"/>
</dbReference>
<name>A0A4Z1PI18_9PEZI</name>
<evidence type="ECO:0000256" key="1">
    <source>
        <dbReference type="SAM" id="SignalP"/>
    </source>
</evidence>
<keyword evidence="3" id="KW-1185">Reference proteome</keyword>
<accession>A0A4Z1PI18</accession>
<protein>
    <submittedName>
        <fullName evidence="2">Uncharacterized protein</fullName>
    </submittedName>
</protein>
<gene>
    <name evidence="2" type="ORF">E6O75_ATG02024</name>
</gene>